<evidence type="ECO:0000313" key="3">
    <source>
        <dbReference type="Proteomes" id="UP000007575"/>
    </source>
</evidence>
<keyword evidence="1" id="KW-0732">Signal</keyword>
<reference evidence="2 3" key="1">
    <citation type="journal article" date="2012" name="PLoS ONE">
        <title>Genome sequence and transcriptome analysis of the radioresistant bacterium Deinococcus gobiensis: insights into the extreme environmental adaptations.</title>
        <authorList>
            <person name="Yuan M."/>
            <person name="Chen M."/>
            <person name="Zhang W."/>
            <person name="Lu W."/>
            <person name="Wang J."/>
            <person name="Yang M."/>
            <person name="Zhao P."/>
            <person name="Tang R."/>
            <person name="Li X."/>
            <person name="Hao Y."/>
            <person name="Zhou Z."/>
            <person name="Zhan Y."/>
            <person name="Yu H."/>
            <person name="Teng C."/>
            <person name="Yan Y."/>
            <person name="Ping S."/>
            <person name="Wang Y."/>
            <person name="Lin M."/>
        </authorList>
    </citation>
    <scope>NUCLEOTIDE SEQUENCE [LARGE SCALE GENOMIC DNA]</scope>
    <source>
        <strain evidence="3">DSM 21396 / JCM 16679 / CGMCC 1.7299 / I-0</strain>
        <plasmid evidence="2">P2</plasmid>
    </source>
</reference>
<dbReference type="AlphaFoldDB" id="H8H1S5"/>
<name>H8H1S5_DEIGI</name>
<accession>H8H1S5</accession>
<dbReference type="EMBL" id="CP002193">
    <property type="protein sequence ID" value="AFD27472.1"/>
    <property type="molecule type" value="Genomic_DNA"/>
</dbReference>
<dbReference type="Proteomes" id="UP000007575">
    <property type="component" value="Plasmid P2"/>
</dbReference>
<geneLocation type="plasmid" evidence="2 3">
    <name>P2</name>
</geneLocation>
<dbReference type="PATRIC" id="fig|745776.4.peg.3568"/>
<dbReference type="RefSeq" id="WP_014686568.1">
    <property type="nucleotide sequence ID" value="NC_017791.1"/>
</dbReference>
<feature type="signal peptide" evidence="1">
    <location>
        <begin position="1"/>
        <end position="22"/>
    </location>
</feature>
<keyword evidence="2" id="KW-0614">Plasmid</keyword>
<evidence type="ECO:0008006" key="4">
    <source>
        <dbReference type="Google" id="ProtNLM"/>
    </source>
</evidence>
<organism evidence="2 3">
    <name type="scientific">Deinococcus gobiensis (strain DSM 21396 / JCM 16679 / CGMCC 1.7299 / I-0)</name>
    <dbReference type="NCBI Taxonomy" id="745776"/>
    <lineage>
        <taxon>Bacteria</taxon>
        <taxon>Thermotogati</taxon>
        <taxon>Deinococcota</taxon>
        <taxon>Deinococci</taxon>
        <taxon>Deinococcales</taxon>
        <taxon>Deinococcaceae</taxon>
        <taxon>Deinococcus</taxon>
    </lineage>
</organism>
<gene>
    <name evidence="2" type="ordered locus">DGo_PB0203</name>
</gene>
<sequence length="410" mass="44012">MRSAALSSPVLLSLLLVPSFSAAQTASSTGPLTETQQKAADAAARRAMYTKCGVVEATTLPTGLSAGVYRGTLGGQPVTLELVGHVNPDTEVQDRYSYDRYGIDVRLERGRSADRTAAQTLAEVESVIREDDFQLHARACLQLSAESRTQLKGNWRPVGSPALPLTLRRVNVAALPLALPSSPGLLSLRTKDPYTFVKVNRAWAKMAGGLKEPYTGVGYPRVMGGSVALNAALQDRQLALVTEGLDCLSDYGNRNGRTDYAGNGTLSWQSRGLVSVHEDVALYCGGAHPDAYTTGVTLDARTGKEVTLLGAPGTLWPGLSAAKLQALYLARYPADGDTTECRDELAGDDGKDTEYGFPYALYLTRQGLAVQPNYLPHVAAGCAETVTLPYSSLRMFANLKSPYFRDLYPR</sequence>
<evidence type="ECO:0000256" key="1">
    <source>
        <dbReference type="SAM" id="SignalP"/>
    </source>
</evidence>
<dbReference type="KEGG" id="dgo:DGo_PB0203"/>
<feature type="chain" id="PRO_5003613164" description="DUF3298 domain-containing protein" evidence="1">
    <location>
        <begin position="23"/>
        <end position="410"/>
    </location>
</feature>
<dbReference type="HOGENOM" id="CLU_055778_0_0_0"/>
<proteinExistence type="predicted"/>
<evidence type="ECO:0000313" key="2">
    <source>
        <dbReference type="EMBL" id="AFD27472.1"/>
    </source>
</evidence>
<protein>
    <recommendedName>
        <fullName evidence="4">DUF3298 domain-containing protein</fullName>
    </recommendedName>
</protein>
<keyword evidence="3" id="KW-1185">Reference proteome</keyword>